<evidence type="ECO:0000256" key="4">
    <source>
        <dbReference type="ARBA" id="ARBA00022692"/>
    </source>
</evidence>
<feature type="coiled-coil region" evidence="12">
    <location>
        <begin position="218"/>
        <end position="245"/>
    </location>
</feature>
<evidence type="ECO:0000256" key="1">
    <source>
        <dbReference type="ARBA" id="ARBA00003389"/>
    </source>
</evidence>
<keyword evidence="4" id="KW-0812">Transmembrane</keyword>
<feature type="chain" id="PRO_5015711252" evidence="13">
    <location>
        <begin position="20"/>
        <end position="421"/>
    </location>
</feature>
<dbReference type="GO" id="GO:0005789">
    <property type="term" value="C:endoplasmic reticulum membrane"/>
    <property type="evidence" value="ECO:0007669"/>
    <property type="project" value="UniProtKB-SubCell"/>
</dbReference>
<keyword evidence="7" id="KW-1133">Transmembrane helix</keyword>
<evidence type="ECO:0000256" key="3">
    <source>
        <dbReference type="ARBA" id="ARBA00022459"/>
    </source>
</evidence>
<comment type="function">
    <text evidence="1 11">Required for nuclear membrane fusion during karyogamy.</text>
</comment>
<comment type="caution">
    <text evidence="14">The sequence shown here is derived from an EMBL/GenBank/DDBJ whole genome shotgun (WGS) entry which is preliminary data.</text>
</comment>
<evidence type="ECO:0000313" key="14">
    <source>
        <dbReference type="EMBL" id="PUU82450.1"/>
    </source>
</evidence>
<comment type="similarity">
    <text evidence="2 11">Belongs to the KAR5 family.</text>
</comment>
<dbReference type="Pfam" id="PF04163">
    <property type="entry name" value="Tht1"/>
    <property type="match status" value="1"/>
</dbReference>
<dbReference type="PANTHER" id="PTHR28012">
    <property type="entry name" value="NUCLEAR FUSION PROTEIN KAR5"/>
    <property type="match status" value="1"/>
</dbReference>
<dbReference type="SUPFAM" id="SSF58104">
    <property type="entry name" value="Methyl-accepting chemotaxis protein (MCP) signaling domain"/>
    <property type="match status" value="1"/>
</dbReference>
<evidence type="ECO:0000256" key="6">
    <source>
        <dbReference type="ARBA" id="ARBA00022824"/>
    </source>
</evidence>
<keyword evidence="3 11" id="KW-0415">Karyogamy</keyword>
<evidence type="ECO:0000256" key="11">
    <source>
        <dbReference type="RuleBase" id="RU368082"/>
    </source>
</evidence>
<evidence type="ECO:0000256" key="9">
    <source>
        <dbReference type="ARBA" id="ARBA00023180"/>
    </source>
</evidence>
<evidence type="ECO:0000256" key="8">
    <source>
        <dbReference type="ARBA" id="ARBA00023136"/>
    </source>
</evidence>
<dbReference type="OrthoDB" id="5311848at2759"/>
<evidence type="ECO:0000256" key="10">
    <source>
        <dbReference type="ARBA" id="ARBA00023242"/>
    </source>
</evidence>
<evidence type="ECO:0000256" key="5">
    <source>
        <dbReference type="ARBA" id="ARBA00022729"/>
    </source>
</evidence>
<name>A0A2T7A420_TUBBO</name>
<evidence type="ECO:0000256" key="7">
    <source>
        <dbReference type="ARBA" id="ARBA00022989"/>
    </source>
</evidence>
<keyword evidence="8" id="KW-0472">Membrane</keyword>
<gene>
    <name evidence="14" type="ORF">B9Z19DRAFT_1120785</name>
</gene>
<keyword evidence="6 11" id="KW-0256">Endoplasmic reticulum</keyword>
<feature type="signal peptide" evidence="13">
    <location>
        <begin position="1"/>
        <end position="19"/>
    </location>
</feature>
<keyword evidence="15" id="KW-1185">Reference proteome</keyword>
<organism evidence="14 15">
    <name type="scientific">Tuber borchii</name>
    <name type="common">White truffle</name>
    <dbReference type="NCBI Taxonomy" id="42251"/>
    <lineage>
        <taxon>Eukaryota</taxon>
        <taxon>Fungi</taxon>
        <taxon>Dikarya</taxon>
        <taxon>Ascomycota</taxon>
        <taxon>Pezizomycotina</taxon>
        <taxon>Pezizomycetes</taxon>
        <taxon>Pezizales</taxon>
        <taxon>Tuberaceae</taxon>
        <taxon>Tuber</taxon>
    </lineage>
</organism>
<protein>
    <submittedName>
        <fullName evidence="14">Tht1-like nuclear fusion protein-domain-containing protein</fullName>
    </submittedName>
</protein>
<dbReference type="GO" id="GO:0000742">
    <property type="term" value="P:karyogamy involved in conjugation with cellular fusion"/>
    <property type="evidence" value="ECO:0007669"/>
    <property type="project" value="UniProtKB-UniRule"/>
</dbReference>
<dbReference type="InterPro" id="IPR007292">
    <property type="entry name" value="Nuclear_fusion_Kar5"/>
</dbReference>
<evidence type="ECO:0000256" key="13">
    <source>
        <dbReference type="SAM" id="SignalP"/>
    </source>
</evidence>
<dbReference type="GO" id="GO:0048288">
    <property type="term" value="P:nuclear membrane fusion involved in karyogamy"/>
    <property type="evidence" value="ECO:0007669"/>
    <property type="project" value="UniProtKB-UniRule"/>
</dbReference>
<keyword evidence="12" id="KW-0175">Coiled coil</keyword>
<dbReference type="PANTHER" id="PTHR28012:SF1">
    <property type="entry name" value="NUCLEAR FUSION PROTEIN KAR5"/>
    <property type="match status" value="1"/>
</dbReference>
<dbReference type="EMBL" id="NESQ01000028">
    <property type="protein sequence ID" value="PUU82450.1"/>
    <property type="molecule type" value="Genomic_DNA"/>
</dbReference>
<comment type="subcellular location">
    <subcellularLocation>
        <location evidence="11">Endoplasmic reticulum membrane</location>
    </subcellularLocation>
    <subcellularLocation>
        <location evidence="11">Nucleus membrane</location>
    </subcellularLocation>
</comment>
<reference evidence="14 15" key="1">
    <citation type="submission" date="2017-04" db="EMBL/GenBank/DDBJ databases">
        <title>Draft genome sequence of Tuber borchii Vittad., a whitish edible truffle.</title>
        <authorList>
            <consortium name="DOE Joint Genome Institute"/>
            <person name="Murat C."/>
            <person name="Kuo A."/>
            <person name="Barry K.W."/>
            <person name="Clum A."/>
            <person name="Dockter R.B."/>
            <person name="Fauchery L."/>
            <person name="Iotti M."/>
            <person name="Kohler A."/>
            <person name="Labutti K."/>
            <person name="Lindquist E.A."/>
            <person name="Lipzen A."/>
            <person name="Ohm R.A."/>
            <person name="Wang M."/>
            <person name="Grigoriev I.V."/>
            <person name="Zambonelli A."/>
            <person name="Martin F.M."/>
        </authorList>
    </citation>
    <scope>NUCLEOTIDE SEQUENCE [LARGE SCALE GENOMIC DNA]</scope>
    <source>
        <strain evidence="14 15">Tbo3840</strain>
    </source>
</reference>
<sequence>MLFLRELLLTLFFWSTASSWGVFRSRTSSLSIPDVWVKPLGHNPVLNDDSENFTPFFEIDEAYEIALAELNQLSSKSSCHKIASESLVGDCRSIGIDGEEDENSRILFGVQLAACEFEVDGLEFPYECRRFEGTREKRVRRAKECLQKLARKSQWWTSYSNNRANGFSMCSAARREIEKDEMINVHRNITKTHQSLFTLIEVSLKDAWRAANMQTEATAKLKKSIEDLAEDYRGAKRNLAEDTTRMTDTMNGNLERLYERGQTAVGRLELSIHKVRTAADRQVNLMDETLSSISSTMENSLEKFRELDVLAESQIMKFHAISGTYGELTGAHQKLTESSEKLVQIMGNVTEALADIDEKVRSWEERISKLGHSAGLPVASFLLGGAILGRGWGRLNSILVVIIGNCKTRKYLEELLTNAGM</sequence>
<evidence type="ECO:0000256" key="2">
    <source>
        <dbReference type="ARBA" id="ARBA00010473"/>
    </source>
</evidence>
<keyword evidence="9" id="KW-0325">Glycoprotein</keyword>
<evidence type="ECO:0000313" key="15">
    <source>
        <dbReference type="Proteomes" id="UP000244722"/>
    </source>
</evidence>
<evidence type="ECO:0000256" key="12">
    <source>
        <dbReference type="SAM" id="Coils"/>
    </source>
</evidence>
<accession>A0A2T7A420</accession>
<dbReference type="AlphaFoldDB" id="A0A2T7A420"/>
<proteinExistence type="inferred from homology"/>
<keyword evidence="10 11" id="KW-0539">Nucleus</keyword>
<dbReference type="Gene3D" id="1.10.287.950">
    <property type="entry name" value="Methyl-accepting chemotaxis protein"/>
    <property type="match status" value="1"/>
</dbReference>
<keyword evidence="5 11" id="KW-0732">Signal</keyword>
<dbReference type="Proteomes" id="UP000244722">
    <property type="component" value="Unassembled WGS sequence"/>
</dbReference>
<dbReference type="GO" id="GO:0031965">
    <property type="term" value="C:nuclear membrane"/>
    <property type="evidence" value="ECO:0007669"/>
    <property type="project" value="UniProtKB-SubCell"/>
</dbReference>